<sequence>MTNYPKPRDIDSKKPCDCSKCNGKTDNINTLVPPILGHKLQGSSKSSCSLCEQRKEMIRMEREKQRQRQKCPFEILGAVSLKGKSSDEIFDEFRELVVPSQNGFFDMMRGIVKTMHVSSESELKWAKEKEAKGKIETKKMERIEKLEKIKKQVTSTSKNLENSTAS</sequence>
<proteinExistence type="predicted"/>
<dbReference type="EMBL" id="JAWJWF010000001">
    <property type="protein sequence ID" value="KAK6642181.1"/>
    <property type="molecule type" value="Genomic_DNA"/>
</dbReference>
<evidence type="ECO:0000313" key="2">
    <source>
        <dbReference type="Proteomes" id="UP001359485"/>
    </source>
</evidence>
<gene>
    <name evidence="1" type="ORF">RUM44_013904</name>
</gene>
<dbReference type="Proteomes" id="UP001359485">
    <property type="component" value="Unassembled WGS sequence"/>
</dbReference>
<reference evidence="1 2" key="1">
    <citation type="submission" date="2023-09" db="EMBL/GenBank/DDBJ databases">
        <title>Genomes of two closely related lineages of the louse Polyplax serrata with different host specificities.</title>
        <authorList>
            <person name="Martinu J."/>
            <person name="Tarabai H."/>
            <person name="Stefka J."/>
            <person name="Hypsa V."/>
        </authorList>
    </citation>
    <scope>NUCLEOTIDE SEQUENCE [LARGE SCALE GENOMIC DNA]</scope>
    <source>
        <strain evidence="1">98ZLc_SE</strain>
    </source>
</reference>
<accession>A0ABR1BFI1</accession>
<comment type="caution">
    <text evidence="1">The sequence shown here is derived from an EMBL/GenBank/DDBJ whole genome shotgun (WGS) entry which is preliminary data.</text>
</comment>
<keyword evidence="2" id="KW-1185">Reference proteome</keyword>
<name>A0ABR1BFI1_POLSC</name>
<organism evidence="1 2">
    <name type="scientific">Polyplax serrata</name>
    <name type="common">Common mouse louse</name>
    <dbReference type="NCBI Taxonomy" id="468196"/>
    <lineage>
        <taxon>Eukaryota</taxon>
        <taxon>Metazoa</taxon>
        <taxon>Ecdysozoa</taxon>
        <taxon>Arthropoda</taxon>
        <taxon>Hexapoda</taxon>
        <taxon>Insecta</taxon>
        <taxon>Pterygota</taxon>
        <taxon>Neoptera</taxon>
        <taxon>Paraneoptera</taxon>
        <taxon>Psocodea</taxon>
        <taxon>Troctomorpha</taxon>
        <taxon>Phthiraptera</taxon>
        <taxon>Anoplura</taxon>
        <taxon>Polyplacidae</taxon>
        <taxon>Polyplax</taxon>
    </lineage>
</organism>
<protein>
    <submittedName>
        <fullName evidence="1">Uncharacterized protein</fullName>
    </submittedName>
</protein>
<evidence type="ECO:0000313" key="1">
    <source>
        <dbReference type="EMBL" id="KAK6642181.1"/>
    </source>
</evidence>